<dbReference type="EMBL" id="KN729569">
    <property type="protein sequence ID" value="KIH62124.1"/>
    <property type="molecule type" value="Genomic_DNA"/>
</dbReference>
<gene>
    <name evidence="1" type="ORF">ANCDUO_07596</name>
</gene>
<sequence>MSIPVLAGIPRYLPDLDGKEEEGVELSPAQQQQLQQLTAAQITSLLGAPTKEGFEIIFCFFYGANTRKTILGLDQLPRILAARSTARRTM</sequence>
<dbReference type="Proteomes" id="UP000054047">
    <property type="component" value="Unassembled WGS sequence"/>
</dbReference>
<protein>
    <submittedName>
        <fullName evidence="1">Uncharacterized protein</fullName>
    </submittedName>
</protein>
<evidence type="ECO:0000313" key="1">
    <source>
        <dbReference type="EMBL" id="KIH62124.1"/>
    </source>
</evidence>
<keyword evidence="2" id="KW-1185">Reference proteome</keyword>
<dbReference type="AlphaFoldDB" id="A0A0C2GSZ1"/>
<accession>A0A0C2GSZ1</accession>
<reference evidence="1 2" key="1">
    <citation type="submission" date="2013-12" db="EMBL/GenBank/DDBJ databases">
        <title>Draft genome of the parsitic nematode Ancylostoma duodenale.</title>
        <authorList>
            <person name="Mitreva M."/>
        </authorList>
    </citation>
    <scope>NUCLEOTIDE SEQUENCE [LARGE SCALE GENOMIC DNA]</scope>
    <source>
        <strain evidence="1 2">Zhejiang</strain>
    </source>
</reference>
<feature type="non-terminal residue" evidence="1">
    <location>
        <position position="90"/>
    </location>
</feature>
<proteinExistence type="predicted"/>
<organism evidence="1 2">
    <name type="scientific">Ancylostoma duodenale</name>
    <dbReference type="NCBI Taxonomy" id="51022"/>
    <lineage>
        <taxon>Eukaryota</taxon>
        <taxon>Metazoa</taxon>
        <taxon>Ecdysozoa</taxon>
        <taxon>Nematoda</taxon>
        <taxon>Chromadorea</taxon>
        <taxon>Rhabditida</taxon>
        <taxon>Rhabditina</taxon>
        <taxon>Rhabditomorpha</taxon>
        <taxon>Strongyloidea</taxon>
        <taxon>Ancylostomatidae</taxon>
        <taxon>Ancylostomatinae</taxon>
        <taxon>Ancylostoma</taxon>
    </lineage>
</organism>
<evidence type="ECO:0000313" key="2">
    <source>
        <dbReference type="Proteomes" id="UP000054047"/>
    </source>
</evidence>
<name>A0A0C2GSZ1_9BILA</name>